<gene>
    <name evidence="3" type="ORF">ACFSYC_06350</name>
</gene>
<reference evidence="4" key="1">
    <citation type="journal article" date="2019" name="Int. J. Syst. Evol. Microbiol.">
        <title>The Global Catalogue of Microorganisms (GCM) 10K type strain sequencing project: providing services to taxonomists for standard genome sequencing and annotation.</title>
        <authorList>
            <consortium name="The Broad Institute Genomics Platform"/>
            <consortium name="The Broad Institute Genome Sequencing Center for Infectious Disease"/>
            <person name="Wu L."/>
            <person name="Ma J."/>
        </authorList>
    </citation>
    <scope>NUCLEOTIDE SEQUENCE [LARGE SCALE GENOMIC DNA]</scope>
    <source>
        <strain evidence="4">KCTC 52232</strain>
    </source>
</reference>
<name>A0ABW5XMT6_9SPHI</name>
<dbReference type="SUPFAM" id="SSF53756">
    <property type="entry name" value="UDP-Glycosyltransferase/glycogen phosphorylase"/>
    <property type="match status" value="1"/>
</dbReference>
<dbReference type="EMBL" id="JBHUON010000005">
    <property type="protein sequence ID" value="MFD2864306.1"/>
    <property type="molecule type" value="Genomic_DNA"/>
</dbReference>
<dbReference type="InterPro" id="IPR028098">
    <property type="entry name" value="Glyco_trans_4-like_N"/>
</dbReference>
<dbReference type="PANTHER" id="PTHR12526:SF637">
    <property type="entry name" value="GLYCOSYLTRANSFERASE EPSF-RELATED"/>
    <property type="match status" value="1"/>
</dbReference>
<accession>A0ABW5XMT6</accession>
<dbReference type="Gene3D" id="3.40.50.2000">
    <property type="entry name" value="Glycogen Phosphorylase B"/>
    <property type="match status" value="2"/>
</dbReference>
<evidence type="ECO:0000313" key="3">
    <source>
        <dbReference type="EMBL" id="MFD2864306.1"/>
    </source>
</evidence>
<feature type="domain" description="Glycosyl transferase family 1" evidence="1">
    <location>
        <begin position="202"/>
        <end position="340"/>
    </location>
</feature>
<dbReference type="PANTHER" id="PTHR12526">
    <property type="entry name" value="GLYCOSYLTRANSFERASE"/>
    <property type="match status" value="1"/>
</dbReference>
<dbReference type="Pfam" id="PF13439">
    <property type="entry name" value="Glyco_transf_4"/>
    <property type="match status" value="1"/>
</dbReference>
<proteinExistence type="predicted"/>
<protein>
    <submittedName>
        <fullName evidence="3">XrtY-associated glycosyltransferase XYAG1</fullName>
    </submittedName>
</protein>
<sequence>MKILQVNASYKPAYVYGGPTMSVAKLSEQLVKAGHTLAVYCTTANGSNELPVTPNKPAVIAGVTVTYFKRITKDHTHFSPALLTNLWHTARQFDVIHIHAWWNLVSVFAALIGLLKKVPVVISPRGTLSNYSFNNKNQGLKSLLHNLLGKTLLKRSYLHATSSAEKAELLSIVQPVGIFDIPNFVKIAKTSPLKKPTSPVLKLLFLSRIEEKKGLDILLHALPHITVSYHLTIAGDGDEDYIEVLKNIAYYNKTAQHISWIGFQDEAKFDVYAAHDLLVLPSHNENFGNVVIESLSAGTPVLISEHVGLANYVIINNLGWFCQTTAQSVSDIINHIALNERDQLTAISASAPAIIRRDFDDDKLVQKYMDMYQYITTHVRL</sequence>
<dbReference type="InterPro" id="IPR001296">
    <property type="entry name" value="Glyco_trans_1"/>
</dbReference>
<evidence type="ECO:0000313" key="4">
    <source>
        <dbReference type="Proteomes" id="UP001597601"/>
    </source>
</evidence>
<dbReference type="NCBIfam" id="NF046085">
    <property type="entry name" value="XrtY_assoc_Gly1"/>
    <property type="match status" value="1"/>
</dbReference>
<dbReference type="RefSeq" id="WP_377124700.1">
    <property type="nucleotide sequence ID" value="NZ_JBHUON010000005.1"/>
</dbReference>
<organism evidence="3 4">
    <name type="scientific">Mucilaginibacter antarcticus</name>
    <dbReference type="NCBI Taxonomy" id="1855725"/>
    <lineage>
        <taxon>Bacteria</taxon>
        <taxon>Pseudomonadati</taxon>
        <taxon>Bacteroidota</taxon>
        <taxon>Sphingobacteriia</taxon>
        <taxon>Sphingobacteriales</taxon>
        <taxon>Sphingobacteriaceae</taxon>
        <taxon>Mucilaginibacter</taxon>
    </lineage>
</organism>
<feature type="domain" description="Glycosyltransferase subfamily 4-like N-terminal" evidence="2">
    <location>
        <begin position="16"/>
        <end position="186"/>
    </location>
</feature>
<dbReference type="Pfam" id="PF00534">
    <property type="entry name" value="Glycos_transf_1"/>
    <property type="match status" value="1"/>
</dbReference>
<comment type="caution">
    <text evidence="3">The sequence shown here is derived from an EMBL/GenBank/DDBJ whole genome shotgun (WGS) entry which is preliminary data.</text>
</comment>
<evidence type="ECO:0000259" key="1">
    <source>
        <dbReference type="Pfam" id="PF00534"/>
    </source>
</evidence>
<evidence type="ECO:0000259" key="2">
    <source>
        <dbReference type="Pfam" id="PF13439"/>
    </source>
</evidence>
<dbReference type="Proteomes" id="UP001597601">
    <property type="component" value="Unassembled WGS sequence"/>
</dbReference>
<keyword evidence="4" id="KW-1185">Reference proteome</keyword>